<accession>A0A8S9YPZ0</accession>
<reference evidence="1" key="1">
    <citation type="submission" date="2019-07" db="EMBL/GenBank/DDBJ databases">
        <title>Annotation for the trematode Paragonimus miyazaki's.</title>
        <authorList>
            <person name="Choi Y.-J."/>
        </authorList>
    </citation>
    <scope>NUCLEOTIDE SEQUENCE</scope>
    <source>
        <strain evidence="1">Japan</strain>
    </source>
</reference>
<organism evidence="1 2">
    <name type="scientific">Paragonimus skrjabini miyazakii</name>
    <dbReference type="NCBI Taxonomy" id="59628"/>
    <lineage>
        <taxon>Eukaryota</taxon>
        <taxon>Metazoa</taxon>
        <taxon>Spiralia</taxon>
        <taxon>Lophotrochozoa</taxon>
        <taxon>Platyhelminthes</taxon>
        <taxon>Trematoda</taxon>
        <taxon>Digenea</taxon>
        <taxon>Plagiorchiida</taxon>
        <taxon>Troglotremata</taxon>
        <taxon>Troglotrematidae</taxon>
        <taxon>Paragonimus</taxon>
    </lineage>
</organism>
<sequence length="66" mass="7749">MLQQCEVFNVLRRGFKRSLDLHTKYRVLCFLRYVPGREEFVSASVCCPRNAIHSDKLLLSLSVLYE</sequence>
<evidence type="ECO:0000313" key="1">
    <source>
        <dbReference type="EMBL" id="KAF7256792.1"/>
    </source>
</evidence>
<dbReference type="Proteomes" id="UP000822476">
    <property type="component" value="Unassembled WGS sequence"/>
</dbReference>
<keyword evidence="2" id="KW-1185">Reference proteome</keyword>
<dbReference type="AlphaFoldDB" id="A0A8S9YPZ0"/>
<gene>
    <name evidence="1" type="ORF">EG68_06482</name>
</gene>
<proteinExistence type="predicted"/>
<name>A0A8S9YPZ0_9TREM</name>
<dbReference type="OrthoDB" id="10514000at2759"/>
<comment type="caution">
    <text evidence="1">The sequence shown here is derived from an EMBL/GenBank/DDBJ whole genome shotgun (WGS) entry which is preliminary data.</text>
</comment>
<dbReference type="EMBL" id="JTDE01002848">
    <property type="protein sequence ID" value="KAF7256792.1"/>
    <property type="molecule type" value="Genomic_DNA"/>
</dbReference>
<protein>
    <submittedName>
        <fullName evidence="1">Uncharacterized protein</fullName>
    </submittedName>
</protein>
<evidence type="ECO:0000313" key="2">
    <source>
        <dbReference type="Proteomes" id="UP000822476"/>
    </source>
</evidence>